<protein>
    <submittedName>
        <fullName evidence="1">Uncharacterized protein</fullName>
    </submittedName>
</protein>
<evidence type="ECO:0000313" key="2">
    <source>
        <dbReference type="Proteomes" id="UP000266673"/>
    </source>
</evidence>
<keyword evidence="2" id="KW-1185">Reference proteome</keyword>
<dbReference type="Proteomes" id="UP000266673">
    <property type="component" value="Unassembled WGS sequence"/>
</dbReference>
<accession>A0A397W514</accession>
<evidence type="ECO:0000313" key="1">
    <source>
        <dbReference type="EMBL" id="RIB29338.1"/>
    </source>
</evidence>
<comment type="caution">
    <text evidence="1">The sequence shown here is derived from an EMBL/GenBank/DDBJ whole genome shotgun (WGS) entry which is preliminary data.</text>
</comment>
<reference evidence="1 2" key="1">
    <citation type="submission" date="2018-06" db="EMBL/GenBank/DDBJ databases">
        <title>Comparative genomics reveals the genomic features of Rhizophagus irregularis, R. cerebriforme, R. diaphanum and Gigaspora rosea, and their symbiotic lifestyle signature.</title>
        <authorList>
            <person name="Morin E."/>
            <person name="San Clemente H."/>
            <person name="Chen E.C.H."/>
            <person name="De La Providencia I."/>
            <person name="Hainaut M."/>
            <person name="Kuo A."/>
            <person name="Kohler A."/>
            <person name="Murat C."/>
            <person name="Tang N."/>
            <person name="Roy S."/>
            <person name="Loubradou J."/>
            <person name="Henrissat B."/>
            <person name="Grigoriev I.V."/>
            <person name="Corradi N."/>
            <person name="Roux C."/>
            <person name="Martin F.M."/>
        </authorList>
    </citation>
    <scope>NUCLEOTIDE SEQUENCE [LARGE SCALE GENOMIC DNA]</scope>
    <source>
        <strain evidence="1 2">DAOM 194757</strain>
    </source>
</reference>
<organism evidence="1 2">
    <name type="scientific">Gigaspora rosea</name>
    <dbReference type="NCBI Taxonomy" id="44941"/>
    <lineage>
        <taxon>Eukaryota</taxon>
        <taxon>Fungi</taxon>
        <taxon>Fungi incertae sedis</taxon>
        <taxon>Mucoromycota</taxon>
        <taxon>Glomeromycotina</taxon>
        <taxon>Glomeromycetes</taxon>
        <taxon>Diversisporales</taxon>
        <taxon>Gigasporaceae</taxon>
        <taxon>Gigaspora</taxon>
    </lineage>
</organism>
<proteinExistence type="predicted"/>
<gene>
    <name evidence="1" type="ORF">C2G38_2155584</name>
</gene>
<name>A0A397W514_9GLOM</name>
<sequence length="172" mass="19455">MTTNLMKIYQVLLSLNPVNDFLNKLNTTFDKLARLALQFNAKKLSIGNEYIINNIVIYLNPNDYERNKVFIDNAMQCNPNIKNKTLIKLNIGRMIIHSISPSDIGYILKENDLIGVRPIVKDGILDLTYHRVCGGAISLHSIIDADDDDEESSAVQKIDTILNNDFFLITAK</sequence>
<dbReference type="EMBL" id="QKWP01000040">
    <property type="protein sequence ID" value="RIB29338.1"/>
    <property type="molecule type" value="Genomic_DNA"/>
</dbReference>
<dbReference type="AlphaFoldDB" id="A0A397W514"/>